<evidence type="ECO:0000256" key="2">
    <source>
        <dbReference type="ARBA" id="ARBA00022448"/>
    </source>
</evidence>
<dbReference type="GO" id="GO:0015423">
    <property type="term" value="F:ABC-type maltose transporter activity"/>
    <property type="evidence" value="ECO:0007669"/>
    <property type="project" value="TreeGrafter"/>
</dbReference>
<dbReference type="InterPro" id="IPR027417">
    <property type="entry name" value="P-loop_NTPase"/>
</dbReference>
<feature type="domain" description="ABC transporter" evidence="5">
    <location>
        <begin position="4"/>
        <end position="234"/>
    </location>
</feature>
<dbReference type="Gene3D" id="3.40.50.300">
    <property type="entry name" value="P-loop containing nucleotide triphosphate hydrolases"/>
    <property type="match status" value="1"/>
</dbReference>
<dbReference type="SUPFAM" id="SSF50331">
    <property type="entry name" value="MOP-like"/>
    <property type="match status" value="1"/>
</dbReference>
<keyword evidence="7" id="KW-1185">Reference proteome</keyword>
<dbReference type="InterPro" id="IPR003593">
    <property type="entry name" value="AAA+_ATPase"/>
</dbReference>
<comment type="similarity">
    <text evidence="1">Belongs to the ABC transporter superfamily.</text>
</comment>
<dbReference type="Pfam" id="PF00005">
    <property type="entry name" value="ABC_tran"/>
    <property type="match status" value="1"/>
</dbReference>
<accession>A3KBD1</accession>
<dbReference type="InterPro" id="IPR008995">
    <property type="entry name" value="Mo/tungstate-bd_C_term_dom"/>
</dbReference>
<dbReference type="Proteomes" id="UP000005713">
    <property type="component" value="Unassembled WGS sequence"/>
</dbReference>
<dbReference type="OrthoDB" id="9802264at2"/>
<dbReference type="InterPro" id="IPR015855">
    <property type="entry name" value="ABC_transpr_MalK-like"/>
</dbReference>
<keyword evidence="4" id="KW-0067">ATP-binding</keyword>
<dbReference type="InterPro" id="IPR017871">
    <property type="entry name" value="ABC_transporter-like_CS"/>
</dbReference>
<dbReference type="NCBIfam" id="NF008653">
    <property type="entry name" value="PRK11650.1"/>
    <property type="match status" value="1"/>
</dbReference>
<keyword evidence="3" id="KW-0547">Nucleotide-binding</keyword>
<comment type="caution">
    <text evidence="6">The sequence shown here is derived from an EMBL/GenBank/DDBJ whole genome shotgun (WGS) entry which is preliminary data.</text>
</comment>
<dbReference type="EMBL" id="AAYA01000035">
    <property type="protein sequence ID" value="EBA05521.1"/>
    <property type="molecule type" value="Genomic_DNA"/>
</dbReference>
<sequence length="337" mass="36070">MASIELKAVEKWFGNVQVIKGVDLAIEEGEFIIFVGPSGCGKSTLLRMIAGLEETSRGQILIDGRDATAEAPSQRGLTMVFQSYALYPHMSVRDNMGFSLKAAGEPKDKIAAKVDHAAEVLKLGAYLDRRPKDLSGGQRQRVAIGRSIVRDPTAFLFDEPLSNLDAALRVEMRYEIAKLHQSLSATMIYVTHDQVEAMTLADRIVVLEGGKIAQIGAPRELYEHPANLFVAQFIGSPKMNVFSAGLVRGAVGGEQAAQIGIRPEHISVVEPGAGEMDGQVDVIEYLGADTFLIVDCGAAGRITVRTDGESARSPGDPVGLLFAPGKIHAFDAAGQAI</sequence>
<dbReference type="PANTHER" id="PTHR43875">
    <property type="entry name" value="MALTODEXTRIN IMPORT ATP-BINDING PROTEIN MSMX"/>
    <property type="match status" value="1"/>
</dbReference>
<dbReference type="CDD" id="cd03301">
    <property type="entry name" value="ABC_MalK_N"/>
    <property type="match status" value="1"/>
</dbReference>
<dbReference type="InterPro" id="IPR013611">
    <property type="entry name" value="Transp-assoc_OB_typ2"/>
</dbReference>
<dbReference type="Pfam" id="PF08402">
    <property type="entry name" value="TOBE_2"/>
    <property type="match status" value="1"/>
</dbReference>
<keyword evidence="2" id="KW-0813">Transport</keyword>
<dbReference type="eggNOG" id="COG3842">
    <property type="taxonomic scope" value="Bacteria"/>
</dbReference>
<evidence type="ECO:0000313" key="7">
    <source>
        <dbReference type="Proteomes" id="UP000005713"/>
    </source>
</evidence>
<dbReference type="GO" id="GO:0005524">
    <property type="term" value="F:ATP binding"/>
    <property type="evidence" value="ECO:0007669"/>
    <property type="project" value="UniProtKB-KW"/>
</dbReference>
<dbReference type="Gene3D" id="2.40.50.140">
    <property type="entry name" value="Nucleic acid-binding proteins"/>
    <property type="match status" value="1"/>
</dbReference>
<dbReference type="SUPFAM" id="SSF52540">
    <property type="entry name" value="P-loop containing nucleoside triphosphate hydrolases"/>
    <property type="match status" value="1"/>
</dbReference>
<evidence type="ECO:0000313" key="6">
    <source>
        <dbReference type="EMBL" id="EBA05521.1"/>
    </source>
</evidence>
<reference evidence="6 7" key="1">
    <citation type="submission" date="2006-06" db="EMBL/GenBank/DDBJ databases">
        <authorList>
            <person name="Moran M.A."/>
            <person name="Ferriera S."/>
            <person name="Johnson J."/>
            <person name="Kravitz S."/>
            <person name="Beeson K."/>
            <person name="Sutton G."/>
            <person name="Rogers Y.-H."/>
            <person name="Friedman R."/>
            <person name="Frazier M."/>
            <person name="Venter J.C."/>
        </authorList>
    </citation>
    <scope>NUCLEOTIDE SEQUENCE [LARGE SCALE GENOMIC DNA]</scope>
    <source>
        <strain evidence="6 7">E-37</strain>
    </source>
</reference>
<dbReference type="GO" id="GO:0016887">
    <property type="term" value="F:ATP hydrolysis activity"/>
    <property type="evidence" value="ECO:0007669"/>
    <property type="project" value="InterPro"/>
</dbReference>
<dbReference type="GO" id="GO:1990060">
    <property type="term" value="C:maltose transport complex"/>
    <property type="evidence" value="ECO:0007669"/>
    <property type="project" value="TreeGrafter"/>
</dbReference>
<evidence type="ECO:0000256" key="4">
    <source>
        <dbReference type="ARBA" id="ARBA00022840"/>
    </source>
</evidence>
<dbReference type="InterPro" id="IPR012340">
    <property type="entry name" value="NA-bd_OB-fold"/>
</dbReference>
<evidence type="ECO:0000256" key="1">
    <source>
        <dbReference type="ARBA" id="ARBA00005417"/>
    </source>
</evidence>
<dbReference type="InterPro" id="IPR047641">
    <property type="entry name" value="ABC_transpr_MalK/UgpC-like"/>
</dbReference>
<dbReference type="RefSeq" id="WP_005864377.1">
    <property type="nucleotide sequence ID" value="NZ_AAYA01000035.1"/>
</dbReference>
<dbReference type="PANTHER" id="PTHR43875:SF3">
    <property type="entry name" value="MALTOSE_MALTODEXTRIN IMPORT ATP-BINDING PROTEIN MALK"/>
    <property type="match status" value="1"/>
</dbReference>
<dbReference type="PROSITE" id="PS00211">
    <property type="entry name" value="ABC_TRANSPORTER_1"/>
    <property type="match status" value="1"/>
</dbReference>
<dbReference type="AlphaFoldDB" id="A3KBD1"/>
<dbReference type="SMART" id="SM00382">
    <property type="entry name" value="AAA"/>
    <property type="match status" value="1"/>
</dbReference>
<proteinExistence type="inferred from homology"/>
<dbReference type="FunFam" id="3.40.50.300:FF:000042">
    <property type="entry name" value="Maltose/maltodextrin ABC transporter, ATP-binding protein"/>
    <property type="match status" value="1"/>
</dbReference>
<dbReference type="InterPro" id="IPR003439">
    <property type="entry name" value="ABC_transporter-like_ATP-bd"/>
</dbReference>
<organism evidence="6 7">
    <name type="scientific">Sagittula stellata (strain ATCC 700073 / DSM 11524 / E-37)</name>
    <dbReference type="NCBI Taxonomy" id="388399"/>
    <lineage>
        <taxon>Bacteria</taxon>
        <taxon>Pseudomonadati</taxon>
        <taxon>Pseudomonadota</taxon>
        <taxon>Alphaproteobacteria</taxon>
        <taxon>Rhodobacterales</taxon>
        <taxon>Roseobacteraceae</taxon>
        <taxon>Sagittula</taxon>
    </lineage>
</organism>
<name>A3KBD1_SAGS3</name>
<dbReference type="Gene3D" id="2.40.50.100">
    <property type="match status" value="1"/>
</dbReference>
<evidence type="ECO:0000256" key="3">
    <source>
        <dbReference type="ARBA" id="ARBA00022741"/>
    </source>
</evidence>
<protein>
    <submittedName>
        <fullName evidence="6">ABC transporter related protein</fullName>
    </submittedName>
</protein>
<dbReference type="GO" id="GO:0055052">
    <property type="term" value="C:ATP-binding cassette (ABC) transporter complex, substrate-binding subunit-containing"/>
    <property type="evidence" value="ECO:0007669"/>
    <property type="project" value="TreeGrafter"/>
</dbReference>
<gene>
    <name evidence="6" type="ORF">SSE37_09698</name>
</gene>
<evidence type="ECO:0000259" key="5">
    <source>
        <dbReference type="PROSITE" id="PS50893"/>
    </source>
</evidence>
<dbReference type="PROSITE" id="PS50893">
    <property type="entry name" value="ABC_TRANSPORTER_2"/>
    <property type="match status" value="1"/>
</dbReference>